<proteinExistence type="predicted"/>
<dbReference type="Proteomes" id="UP001138961">
    <property type="component" value="Unassembled WGS sequence"/>
</dbReference>
<dbReference type="PANTHER" id="PTHR44591">
    <property type="entry name" value="STRESS RESPONSE REGULATOR PROTEIN 1"/>
    <property type="match status" value="1"/>
</dbReference>
<dbReference type="EMBL" id="JAJATZ010000004">
    <property type="protein sequence ID" value="MCB5199763.1"/>
    <property type="molecule type" value="Genomic_DNA"/>
</dbReference>
<gene>
    <name evidence="4" type="ORF">LGQ03_10980</name>
</gene>
<dbReference type="Gene3D" id="3.40.50.2300">
    <property type="match status" value="1"/>
</dbReference>
<evidence type="ECO:0000313" key="4">
    <source>
        <dbReference type="EMBL" id="MCB5199763.1"/>
    </source>
</evidence>
<evidence type="ECO:0000256" key="2">
    <source>
        <dbReference type="PROSITE-ProRule" id="PRU00169"/>
    </source>
</evidence>
<reference evidence="4" key="1">
    <citation type="submission" date="2021-10" db="EMBL/GenBank/DDBJ databases">
        <title>Loktanella gaetbuli sp. nov., isolated from a tidal flat.</title>
        <authorList>
            <person name="Park S."/>
            <person name="Yoon J.-H."/>
        </authorList>
    </citation>
    <scope>NUCLEOTIDE SEQUENCE</scope>
    <source>
        <strain evidence="4">TSTF-M6</strain>
    </source>
</reference>
<organism evidence="4 5">
    <name type="scientific">Loktanella gaetbuli</name>
    <dbReference type="NCBI Taxonomy" id="2881335"/>
    <lineage>
        <taxon>Bacteria</taxon>
        <taxon>Pseudomonadati</taxon>
        <taxon>Pseudomonadota</taxon>
        <taxon>Alphaproteobacteria</taxon>
        <taxon>Rhodobacterales</taxon>
        <taxon>Roseobacteraceae</taxon>
        <taxon>Loktanella</taxon>
    </lineage>
</organism>
<dbReference type="InterPro" id="IPR001789">
    <property type="entry name" value="Sig_transdc_resp-reg_receiver"/>
</dbReference>
<sequence length="324" mass="36291">MKILAVDDDPFILELLVSLVGFLDGHQLVTATDATDALRVMDLNPDIECFLVDIQMPGRDGIELCRDIRRDPRFARSPVMMLTAMADKDHIDRAFAAGATDYINKPFDVAELSEQLELASWRITSREISHDRLTQTPSGHMVSETAGPLALYQPFEIHDVDGVVTLTALENYITKLSRNALYGSSVVGVTLREADRFFSALSEFDFRCLMADLSEALSDELAHFNPLLSYVGSGTFVCILEDGARLDARRFTDALNLSIHRMDLHASTGERLHLRMCVGEAVRLFWRPGQQAIECLSRAHANAEAEAQKRERDLDAFWMLERSA</sequence>
<dbReference type="PROSITE" id="PS50110">
    <property type="entry name" value="RESPONSE_REGULATORY"/>
    <property type="match status" value="1"/>
</dbReference>
<evidence type="ECO:0000256" key="1">
    <source>
        <dbReference type="ARBA" id="ARBA00022553"/>
    </source>
</evidence>
<keyword evidence="5" id="KW-1185">Reference proteome</keyword>
<dbReference type="RefSeq" id="WP_226748424.1">
    <property type="nucleotide sequence ID" value="NZ_JAJATZ010000004.1"/>
</dbReference>
<keyword evidence="1 2" id="KW-0597">Phosphoprotein</keyword>
<comment type="caution">
    <text evidence="4">The sequence shown here is derived from an EMBL/GenBank/DDBJ whole genome shotgun (WGS) entry which is preliminary data.</text>
</comment>
<dbReference type="PANTHER" id="PTHR44591:SF3">
    <property type="entry name" value="RESPONSE REGULATORY DOMAIN-CONTAINING PROTEIN"/>
    <property type="match status" value="1"/>
</dbReference>
<dbReference type="Pfam" id="PF00072">
    <property type="entry name" value="Response_reg"/>
    <property type="match status" value="1"/>
</dbReference>
<name>A0ABS8BVK8_9RHOB</name>
<evidence type="ECO:0000313" key="5">
    <source>
        <dbReference type="Proteomes" id="UP001138961"/>
    </source>
</evidence>
<dbReference type="SUPFAM" id="SSF52172">
    <property type="entry name" value="CheY-like"/>
    <property type="match status" value="1"/>
</dbReference>
<dbReference type="InterPro" id="IPR050595">
    <property type="entry name" value="Bact_response_regulator"/>
</dbReference>
<feature type="domain" description="Response regulatory" evidence="3">
    <location>
        <begin position="2"/>
        <end position="120"/>
    </location>
</feature>
<accession>A0ABS8BVK8</accession>
<evidence type="ECO:0000259" key="3">
    <source>
        <dbReference type="PROSITE" id="PS50110"/>
    </source>
</evidence>
<dbReference type="SMART" id="SM00448">
    <property type="entry name" value="REC"/>
    <property type="match status" value="1"/>
</dbReference>
<dbReference type="InterPro" id="IPR011006">
    <property type="entry name" value="CheY-like_superfamily"/>
</dbReference>
<protein>
    <submittedName>
        <fullName evidence="4">Response regulator</fullName>
    </submittedName>
</protein>
<feature type="modified residue" description="4-aspartylphosphate" evidence="2">
    <location>
        <position position="53"/>
    </location>
</feature>